<dbReference type="Pfam" id="PF13565">
    <property type="entry name" value="HTH_32"/>
    <property type="match status" value="1"/>
</dbReference>
<proteinExistence type="predicted"/>
<accession>A0A2N6PEV1</accession>
<dbReference type="GO" id="GO:0015074">
    <property type="term" value="P:DNA integration"/>
    <property type="evidence" value="ECO:0007669"/>
    <property type="project" value="InterPro"/>
</dbReference>
<dbReference type="PANTHER" id="PTHR42648:SF15">
    <property type="entry name" value="BLL8290 PROTEIN"/>
    <property type="match status" value="1"/>
</dbReference>
<evidence type="ECO:0000259" key="2">
    <source>
        <dbReference type="PROSITE" id="PS50994"/>
    </source>
</evidence>
<dbReference type="InterPro" id="IPR012337">
    <property type="entry name" value="RNaseH-like_sf"/>
</dbReference>
<dbReference type="PROSITE" id="PS50994">
    <property type="entry name" value="INTEGRASE"/>
    <property type="match status" value="1"/>
</dbReference>
<comment type="caution">
    <text evidence="3">The sequence shown here is derived from an EMBL/GenBank/DDBJ whole genome shotgun (WGS) entry which is preliminary data.</text>
</comment>
<dbReference type="SUPFAM" id="SSF46689">
    <property type="entry name" value="Homeodomain-like"/>
    <property type="match status" value="1"/>
</dbReference>
<feature type="compositionally biased region" description="Gly residues" evidence="1">
    <location>
        <begin position="152"/>
        <end position="164"/>
    </location>
</feature>
<dbReference type="InterPro" id="IPR009057">
    <property type="entry name" value="Homeodomain-like_sf"/>
</dbReference>
<dbReference type="InterPro" id="IPR001584">
    <property type="entry name" value="Integrase_cat-core"/>
</dbReference>
<keyword evidence="4" id="KW-1185">Reference proteome</keyword>
<dbReference type="EMBL" id="PNFZ01000009">
    <property type="protein sequence ID" value="PMB97212.1"/>
    <property type="molecule type" value="Genomic_DNA"/>
</dbReference>
<feature type="domain" description="Integrase catalytic" evidence="2">
    <location>
        <begin position="148"/>
        <end position="329"/>
    </location>
</feature>
<reference evidence="3 4" key="1">
    <citation type="submission" date="2017-09" db="EMBL/GenBank/DDBJ databases">
        <title>Bacterial strain isolated from the female urinary microbiota.</title>
        <authorList>
            <person name="Thomas-White K."/>
            <person name="Kumar N."/>
            <person name="Forster S."/>
            <person name="Putonti C."/>
            <person name="Lawley T."/>
            <person name="Wolfe A.J."/>
        </authorList>
    </citation>
    <scope>NUCLEOTIDE SEQUENCE [LARGE SCALE GENOMIC DNA]</scope>
    <source>
        <strain evidence="3 4">UMB0680</strain>
    </source>
</reference>
<dbReference type="Proteomes" id="UP000235703">
    <property type="component" value="Unassembled WGS sequence"/>
</dbReference>
<feature type="region of interest" description="Disordered" evidence="1">
    <location>
        <begin position="151"/>
        <end position="184"/>
    </location>
</feature>
<dbReference type="SUPFAM" id="SSF53098">
    <property type="entry name" value="Ribonuclease H-like"/>
    <property type="match status" value="1"/>
</dbReference>
<evidence type="ECO:0000256" key="1">
    <source>
        <dbReference type="SAM" id="MobiDB-lite"/>
    </source>
</evidence>
<dbReference type="InterPro" id="IPR036397">
    <property type="entry name" value="RNaseH_sf"/>
</dbReference>
<evidence type="ECO:0000313" key="4">
    <source>
        <dbReference type="Proteomes" id="UP000235703"/>
    </source>
</evidence>
<dbReference type="OrthoDB" id="52928at2"/>
<dbReference type="InterPro" id="IPR047656">
    <property type="entry name" value="IS481-like_transpos"/>
</dbReference>
<dbReference type="PANTHER" id="PTHR42648">
    <property type="entry name" value="TRANSPOSASE, PUTATIVE-RELATED"/>
    <property type="match status" value="1"/>
</dbReference>
<dbReference type="NCBIfam" id="NF033577">
    <property type="entry name" value="transpos_IS481"/>
    <property type="match status" value="1"/>
</dbReference>
<dbReference type="RefSeq" id="WP_070777553.1">
    <property type="nucleotide sequence ID" value="NZ_PNFZ01000009.1"/>
</dbReference>
<dbReference type="InterPro" id="IPR039537">
    <property type="entry name" value="Retrotran_Ty1/copia-like"/>
</dbReference>
<protein>
    <submittedName>
        <fullName evidence="3">IS481 family transposase</fullName>
    </submittedName>
</protein>
<dbReference type="AlphaFoldDB" id="A0A2N6PEV1"/>
<dbReference type="GO" id="GO:0003676">
    <property type="term" value="F:nucleic acid binding"/>
    <property type="evidence" value="ECO:0007669"/>
    <property type="project" value="InterPro"/>
</dbReference>
<organism evidence="3 4">
    <name type="scientific">Brevibacterium luteolum</name>
    <dbReference type="NCBI Taxonomy" id="199591"/>
    <lineage>
        <taxon>Bacteria</taxon>
        <taxon>Bacillati</taxon>
        <taxon>Actinomycetota</taxon>
        <taxon>Actinomycetes</taxon>
        <taxon>Micrococcales</taxon>
        <taxon>Brevibacteriaceae</taxon>
        <taxon>Brevibacterium</taxon>
    </lineage>
</organism>
<dbReference type="Pfam" id="PF13683">
    <property type="entry name" value="rve_3"/>
    <property type="match status" value="1"/>
</dbReference>
<name>A0A2N6PEV1_9MICO</name>
<evidence type="ECO:0000313" key="3">
    <source>
        <dbReference type="EMBL" id="PMB97212.1"/>
    </source>
</evidence>
<sequence>MTHRNAPMTIEGRRRLVCLVVDHGWPQRRVAERFQVSPATVSRWVSRHRAGTGLADRSSRPHYSPNRLSARTERRIIALRFNRRWGPHRIGYHLRVPRSTVGRVLARYRMPKLDCIDQATGLPVRRPAPHRYEVDQPGKLVHVDIKKLGRIPDGGGWRAHGRGSGQDRKVQSSRGKAARAGQPSSRGYRYLHHAVDDYSRLVYSEILNDEKKHTAAGFWKRANRFFTSIGVAIEAVMTDNGACYRSGDFQQALGDGVRHKRTRPRRPQTNGKVERFNRTLMNEWAYARPYASESAREDSYAAFLHDYNHHRAHTAIGGLSPADRVHNLTGKYT</sequence>
<dbReference type="Gene3D" id="3.30.420.10">
    <property type="entry name" value="Ribonuclease H-like superfamily/Ribonuclease H"/>
    <property type="match status" value="1"/>
</dbReference>
<gene>
    <name evidence="3" type="ORF">CJ198_12990</name>
</gene>